<comment type="caution">
    <text evidence="1">The sequence shown here is derived from an EMBL/GenBank/DDBJ whole genome shotgun (WGS) entry which is preliminary data.</text>
</comment>
<evidence type="ECO:0000313" key="2">
    <source>
        <dbReference type="Proteomes" id="UP001143370"/>
    </source>
</evidence>
<sequence>MEFVRKGGNLYSEGWNHWQKLRSYQLPTPRVKTETHSPGGGIIDLEVPVGAIEPLTLGYNLISAHPGELGTMGMSLSHARLYTIYELLQDERSGVKRERIITVRGISAENTPEEMAGRSVKGYGHLIKSITEYEDVIEGYGIIARFNFWTNSWSGYGIAAGSDDDNRILRITGGATL</sequence>
<name>A0A9W6JE87_9HYPH</name>
<proteinExistence type="predicted"/>
<dbReference type="Pfam" id="PF04985">
    <property type="entry name" value="Phage_tube"/>
    <property type="match status" value="1"/>
</dbReference>
<evidence type="ECO:0000313" key="1">
    <source>
        <dbReference type="EMBL" id="GLK74688.1"/>
    </source>
</evidence>
<gene>
    <name evidence="1" type="ORF">GCM10017643_48070</name>
</gene>
<organism evidence="1 2">
    <name type="scientific">Ancylobacter dichloromethanicus</name>
    <dbReference type="NCBI Taxonomy" id="518825"/>
    <lineage>
        <taxon>Bacteria</taxon>
        <taxon>Pseudomonadati</taxon>
        <taxon>Pseudomonadota</taxon>
        <taxon>Alphaproteobacteria</taxon>
        <taxon>Hyphomicrobiales</taxon>
        <taxon>Xanthobacteraceae</taxon>
        <taxon>Ancylobacter</taxon>
    </lineage>
</organism>
<protein>
    <submittedName>
        <fullName evidence="1">Uncharacterized protein</fullName>
    </submittedName>
</protein>
<accession>A0A9W6JE87</accession>
<dbReference type="RefSeq" id="WP_213371531.1">
    <property type="nucleotide sequence ID" value="NZ_BSFJ01000052.1"/>
</dbReference>
<dbReference type="InterPro" id="IPR006498">
    <property type="entry name" value="Tail_tube"/>
</dbReference>
<dbReference type="Proteomes" id="UP001143370">
    <property type="component" value="Unassembled WGS sequence"/>
</dbReference>
<reference evidence="1" key="1">
    <citation type="journal article" date="2014" name="Int. J. Syst. Evol. Microbiol.">
        <title>Complete genome sequence of Corynebacterium casei LMG S-19264T (=DSM 44701T), isolated from a smear-ripened cheese.</title>
        <authorList>
            <consortium name="US DOE Joint Genome Institute (JGI-PGF)"/>
            <person name="Walter F."/>
            <person name="Albersmeier A."/>
            <person name="Kalinowski J."/>
            <person name="Ruckert C."/>
        </authorList>
    </citation>
    <scope>NUCLEOTIDE SEQUENCE</scope>
    <source>
        <strain evidence="1">VKM B-2484</strain>
    </source>
</reference>
<dbReference type="AlphaFoldDB" id="A0A9W6JE87"/>
<dbReference type="EMBL" id="BSFJ01000052">
    <property type="protein sequence ID" value="GLK74688.1"/>
    <property type="molecule type" value="Genomic_DNA"/>
</dbReference>
<reference evidence="1" key="2">
    <citation type="submission" date="2023-01" db="EMBL/GenBank/DDBJ databases">
        <authorList>
            <person name="Sun Q."/>
            <person name="Evtushenko L."/>
        </authorList>
    </citation>
    <scope>NUCLEOTIDE SEQUENCE</scope>
    <source>
        <strain evidence="1">VKM B-2484</strain>
    </source>
</reference>
<keyword evidence="2" id="KW-1185">Reference proteome</keyword>